<dbReference type="Proteomes" id="UP000308549">
    <property type="component" value="Unassembled WGS sequence"/>
</dbReference>
<accession>A0A4V5N634</accession>
<evidence type="ECO:0000313" key="3">
    <source>
        <dbReference type="EMBL" id="TKA33349.1"/>
    </source>
</evidence>
<feature type="compositionally biased region" description="Low complexity" evidence="1">
    <location>
        <begin position="284"/>
        <end position="300"/>
    </location>
</feature>
<feature type="compositionally biased region" description="Polar residues" evidence="1">
    <location>
        <begin position="314"/>
        <end position="336"/>
    </location>
</feature>
<feature type="region of interest" description="Disordered" evidence="1">
    <location>
        <begin position="188"/>
        <end position="207"/>
    </location>
</feature>
<dbReference type="AlphaFoldDB" id="A0A4V5N634"/>
<feature type="domain" description="Apple" evidence="2">
    <location>
        <begin position="66"/>
        <end position="92"/>
    </location>
</feature>
<gene>
    <name evidence="3" type="ORF">B0A50_00902</name>
</gene>
<feature type="domain" description="Apple" evidence="2">
    <location>
        <begin position="386"/>
        <end position="429"/>
    </location>
</feature>
<feature type="compositionally biased region" description="Polar residues" evidence="1">
    <location>
        <begin position="243"/>
        <end position="253"/>
    </location>
</feature>
<feature type="compositionally biased region" description="Low complexity" evidence="1">
    <location>
        <begin position="255"/>
        <end position="277"/>
    </location>
</feature>
<dbReference type="Pfam" id="PF14295">
    <property type="entry name" value="PAN_4"/>
    <property type="match status" value="2"/>
</dbReference>
<sequence length="578" mass="58740">MDYTTARASNASSTTSWISSSAIPTATTIPSCNSTGEQYSYTDPTTGSNYVVQCNQTYQGVVGTSIVEDEMQDCINACSANPQCMGVAYNTTDGVCDEYYAFASASGDYSDTVVFAQLRSRAVVFDGTITTTVPVSTSYVPLTAVTTPRPPTAPASSSFSALYTPTPTGLSLSSSGTVNVIFTISSSTSQGAEPSKNSSSLMFPGATGLSSAKTDSSSSIAQSSLSTSSANSTSLTSPVSTDDLPTSSISSVGVTLKSSTSSESVTSYSPTLSSSETSDLEIHSSYQASPSSSGGSTKSLGYSAVTAKSTVAETRGNSSMYSEATYTSAPDSSLTNTSVPASSTLSSTATVTTVTLSPSSTVCPDYNGEDAVNQNNATYHVQCGVAYNGTVINTGSSKRQSVLGSTLLGCTGLCDANVQCVGITLTAQGQCTIFSEINGYVPAPGSVAAMPLARVVSIPGGTSIMSPVSATTSTGSTAAASTSQNTQGLTAYNQSSAGFNGSTFTAQSGSLTEMYSTFTLGPRSLSTVSQATSTNGAAVVTVFVTPSTCSVPRSARYFITTTTYTTSTITMSPQQLDT</sequence>
<feature type="region of interest" description="Disordered" evidence="1">
    <location>
        <begin position="314"/>
        <end position="342"/>
    </location>
</feature>
<feature type="region of interest" description="Disordered" evidence="1">
    <location>
        <begin position="223"/>
        <end position="300"/>
    </location>
</feature>
<dbReference type="OrthoDB" id="4843036at2759"/>
<evidence type="ECO:0000259" key="2">
    <source>
        <dbReference type="Pfam" id="PF14295"/>
    </source>
</evidence>
<feature type="compositionally biased region" description="Low complexity" evidence="1">
    <location>
        <begin position="223"/>
        <end position="240"/>
    </location>
</feature>
<evidence type="ECO:0000256" key="1">
    <source>
        <dbReference type="SAM" id="MobiDB-lite"/>
    </source>
</evidence>
<dbReference type="EMBL" id="NAJL01000003">
    <property type="protein sequence ID" value="TKA33349.1"/>
    <property type="molecule type" value="Genomic_DNA"/>
</dbReference>
<reference evidence="3 4" key="1">
    <citation type="submission" date="2017-03" db="EMBL/GenBank/DDBJ databases">
        <title>Genomes of endolithic fungi from Antarctica.</title>
        <authorList>
            <person name="Coleine C."/>
            <person name="Masonjones S."/>
            <person name="Stajich J.E."/>
        </authorList>
    </citation>
    <scope>NUCLEOTIDE SEQUENCE [LARGE SCALE GENOMIC DNA]</scope>
    <source>
        <strain evidence="3 4">CCFEE 6315</strain>
    </source>
</reference>
<name>A0A4V5N634_9PEZI</name>
<comment type="caution">
    <text evidence="3">The sequence shown here is derived from an EMBL/GenBank/DDBJ whole genome shotgun (WGS) entry which is preliminary data.</text>
</comment>
<organism evidence="3 4">
    <name type="scientific">Salinomyces thailandicus</name>
    <dbReference type="NCBI Taxonomy" id="706561"/>
    <lineage>
        <taxon>Eukaryota</taxon>
        <taxon>Fungi</taxon>
        <taxon>Dikarya</taxon>
        <taxon>Ascomycota</taxon>
        <taxon>Pezizomycotina</taxon>
        <taxon>Dothideomycetes</taxon>
        <taxon>Dothideomycetidae</taxon>
        <taxon>Mycosphaerellales</taxon>
        <taxon>Teratosphaeriaceae</taxon>
        <taxon>Salinomyces</taxon>
    </lineage>
</organism>
<evidence type="ECO:0000313" key="4">
    <source>
        <dbReference type="Proteomes" id="UP000308549"/>
    </source>
</evidence>
<keyword evidence="4" id="KW-1185">Reference proteome</keyword>
<feature type="compositionally biased region" description="Polar residues" evidence="1">
    <location>
        <begin position="188"/>
        <end position="201"/>
    </location>
</feature>
<dbReference type="InterPro" id="IPR003609">
    <property type="entry name" value="Pan_app"/>
</dbReference>
<proteinExistence type="predicted"/>
<protein>
    <recommendedName>
        <fullName evidence="2">Apple domain-containing protein</fullName>
    </recommendedName>
</protein>